<evidence type="ECO:0000256" key="1">
    <source>
        <dbReference type="SAM" id="SignalP"/>
    </source>
</evidence>
<organism evidence="2 3">
    <name type="scientific">Novosphingobium pokkalii</name>
    <dbReference type="NCBI Taxonomy" id="1770194"/>
    <lineage>
        <taxon>Bacteria</taxon>
        <taxon>Pseudomonadati</taxon>
        <taxon>Pseudomonadota</taxon>
        <taxon>Alphaproteobacteria</taxon>
        <taxon>Sphingomonadales</taxon>
        <taxon>Sphingomonadaceae</taxon>
        <taxon>Novosphingobium</taxon>
    </lineage>
</organism>
<dbReference type="EMBL" id="JBHRYE010000021">
    <property type="protein sequence ID" value="MFC3672230.1"/>
    <property type="molecule type" value="Genomic_DNA"/>
</dbReference>
<reference evidence="3" key="1">
    <citation type="journal article" date="2019" name="Int. J. Syst. Evol. Microbiol.">
        <title>The Global Catalogue of Microorganisms (GCM) 10K type strain sequencing project: providing services to taxonomists for standard genome sequencing and annotation.</title>
        <authorList>
            <consortium name="The Broad Institute Genomics Platform"/>
            <consortium name="The Broad Institute Genome Sequencing Center for Infectious Disease"/>
            <person name="Wu L."/>
            <person name="Ma J."/>
        </authorList>
    </citation>
    <scope>NUCLEOTIDE SEQUENCE [LARGE SCALE GENOMIC DNA]</scope>
    <source>
        <strain evidence="3">KCTC 42224</strain>
    </source>
</reference>
<keyword evidence="3" id="KW-1185">Reference proteome</keyword>
<comment type="caution">
    <text evidence="2">The sequence shown here is derived from an EMBL/GenBank/DDBJ whole genome shotgun (WGS) entry which is preliminary data.</text>
</comment>
<accession>A0ABV7V479</accession>
<evidence type="ECO:0000313" key="3">
    <source>
        <dbReference type="Proteomes" id="UP001595683"/>
    </source>
</evidence>
<feature type="signal peptide" evidence="1">
    <location>
        <begin position="1"/>
        <end position="25"/>
    </location>
</feature>
<sequence length="278" mass="30154">MLRQIVVLVAGGLVSVLAFSVPGHAAPLKPPPVPMPMVPPPVAAQSGDPSNPAYAALFRRLSYLPPAELTATMQQTSEKVLEYLAGQQMVFTFIRQDPAFHAAFMAKALPHFRSVYEHSQNQCEPQISALLARSLSPADAVTVEAFMRTPLWAGVRSAVMGRFNASSASTASDEKLEVILERNLAKARATAGESYFRSLSPPQRIALARQVMTPSWQRFIRIQSTVSQQMNACAEAYGRRPEIIASAQEWMKPLAEQANAKYNSASEEAVATADAATP</sequence>
<evidence type="ECO:0000313" key="2">
    <source>
        <dbReference type="EMBL" id="MFC3672230.1"/>
    </source>
</evidence>
<protein>
    <recommendedName>
        <fullName evidence="4">DUF2059 domain-containing protein</fullName>
    </recommendedName>
</protein>
<dbReference type="Proteomes" id="UP001595683">
    <property type="component" value="Unassembled WGS sequence"/>
</dbReference>
<keyword evidence="1" id="KW-0732">Signal</keyword>
<proteinExistence type="predicted"/>
<gene>
    <name evidence="2" type="ORF">ACFOOT_12440</name>
</gene>
<feature type="chain" id="PRO_5047538986" description="DUF2059 domain-containing protein" evidence="1">
    <location>
        <begin position="26"/>
        <end position="278"/>
    </location>
</feature>
<evidence type="ECO:0008006" key="4">
    <source>
        <dbReference type="Google" id="ProtNLM"/>
    </source>
</evidence>
<dbReference type="RefSeq" id="WP_191324026.1">
    <property type="nucleotide sequence ID" value="NZ_BMZP01000007.1"/>
</dbReference>
<name>A0ABV7V479_9SPHN</name>